<dbReference type="GO" id="GO:0030154">
    <property type="term" value="P:cell differentiation"/>
    <property type="evidence" value="ECO:0007669"/>
    <property type="project" value="UniProtKB-KW"/>
</dbReference>
<keyword evidence="8" id="KW-0862">Zinc</keyword>
<dbReference type="FunFam" id="2.30.30.140:FF:000048">
    <property type="entry name" value="Tudor domain containing 1"/>
    <property type="match status" value="1"/>
</dbReference>
<evidence type="ECO:0000259" key="16">
    <source>
        <dbReference type="PROSITE" id="PS50304"/>
    </source>
</evidence>
<feature type="compositionally biased region" description="Polar residues" evidence="15">
    <location>
        <begin position="171"/>
        <end position="183"/>
    </location>
</feature>
<dbReference type="PROSITE" id="PS50304">
    <property type="entry name" value="TUDOR"/>
    <property type="match status" value="4"/>
</dbReference>
<keyword evidence="7" id="KW-0221">Differentiation</keyword>
<evidence type="ECO:0000256" key="15">
    <source>
        <dbReference type="SAM" id="MobiDB-lite"/>
    </source>
</evidence>
<feature type="domain" description="Tudor" evidence="16">
    <location>
        <begin position="492"/>
        <end position="551"/>
    </location>
</feature>
<reference evidence="18" key="1">
    <citation type="submission" date="2025-08" db="UniProtKB">
        <authorList>
            <consortium name="Ensembl"/>
        </authorList>
    </citation>
    <scope>IDENTIFICATION</scope>
</reference>
<evidence type="ECO:0000256" key="13">
    <source>
        <dbReference type="ARBA" id="ARBA00067143"/>
    </source>
</evidence>
<comment type="similarity">
    <text evidence="12">Belongs to the TDRD1 family.</text>
</comment>
<feature type="domain" description="Tudor" evidence="16">
    <location>
        <begin position="718"/>
        <end position="777"/>
    </location>
</feature>
<dbReference type="Pfam" id="PF01753">
    <property type="entry name" value="zf-MYND"/>
    <property type="match status" value="1"/>
</dbReference>
<name>A0A8C8JJH1_ONCTS</name>
<evidence type="ECO:0000313" key="18">
    <source>
        <dbReference type="Ensembl" id="ENSOTSP00005093016.2"/>
    </source>
</evidence>
<feature type="domain" description="Tudor" evidence="16">
    <location>
        <begin position="992"/>
        <end position="1050"/>
    </location>
</feature>
<reference evidence="18" key="2">
    <citation type="submission" date="2025-09" db="UniProtKB">
        <authorList>
            <consortium name="Ensembl"/>
        </authorList>
    </citation>
    <scope>IDENTIFICATION</scope>
</reference>
<dbReference type="FunFam" id="6.10.140.2220:FF:000011">
    <property type="entry name" value="Tudor domain containing 1"/>
    <property type="match status" value="1"/>
</dbReference>
<feature type="region of interest" description="Disordered" evidence="15">
    <location>
        <begin position="151"/>
        <end position="183"/>
    </location>
</feature>
<dbReference type="SMART" id="SM00333">
    <property type="entry name" value="TUDOR"/>
    <property type="match status" value="4"/>
</dbReference>
<dbReference type="GO" id="GO:0005737">
    <property type="term" value="C:cytoplasm"/>
    <property type="evidence" value="ECO:0007669"/>
    <property type="project" value="UniProtKB-SubCell"/>
</dbReference>
<protein>
    <recommendedName>
        <fullName evidence="13">Tudor domain-containing protein 1</fullName>
    </recommendedName>
</protein>
<evidence type="ECO:0000256" key="7">
    <source>
        <dbReference type="ARBA" id="ARBA00022782"/>
    </source>
</evidence>
<sequence>MWSAARGHCLVQRVGGYQKRKDTTPRVTVKDRFDSMIMNRGSFQNVMQPNMPLRRPSTSPAGATATPRAPGPTPDRPLASSNVDAEASRKETTVLTNGSMKTASMPPFTVKLCNYCSQQGNLRCTRCKKTCYCSVACQSEDWNAHRHMCKPSAPDTPTSDKPKEIPASPMGNGQNLSDSKVNNGDVTCSQRVYLRDLRKNDITKGMEIQVSVVELHSPGRFFIHVQSPELVEALRAITVELQKTNGGSLGTDYKPDTGEVCAVKYSLDQNWYRGVVQSVAADDGNAKVLYIDFGNEEDVTLDRIKPLAASIEPIPPCALECSVAGITPVTDSWMGVCCMAVRQLVAGKSLTLTVVDTQENDRTYAVDILLTPIGTVSQEGYGKQLSTFLMDQGYAVREDVNKKRAEQDVDSLVSASLENFRRQSGGKNENMEAQPPDPLTQGLGDTFAAMVTHLQSPYDIICQKLDNASVIQELHLKLRDHCSQTPASQNFRPAPGTVCCSLFYEDNQWYRAKVLAYSSEEKVCVGYIDFGNSEEVELSRLCSISSELLALPMQAIPCALAGVRPTAEVWSEETVLMLRRMVCNRFLRVEILGEREGMALVTMIDEASDPQGNVAEMLVATGYALPSNHQDEEPTTKGQAEGAWTESAHVAKPAVGEKLQWTCAELPTEGQMVALVVSVMENPGEFYCYKYNQEDLQVLAELGAELKRHCEADITPFTPSVGEPCCALFSGDGAWYRGMVQGVWAGSKARVYFVDYGNTSDVEPAHLRAITPELLKHHFLAIRCWLAGVEPLSPQWSAESIVRFQALCVGQQLHARVLFITERGYGLQLDSSGQNVATTLLSEQLAKAPGQSQAHAKSIPTVPKIPQQKPAIQRDTTTSVGPPKPAAANENEPPTEKQVKKNNQSKASARQPAKVSIPFGSDGTASADKFPLDWRTVELPRNETFQPCIAAVVSPSLFYLFNPSHVYVERLQSVMMDLAVYCTTKALPSRCKPMPGAACCAQFSGDKNWYRAVFLETTETEASVIYADYGNSEKLPFASILPIPTEFLELPFQIARCALTGKEHFPSVWPVEVLELFSALLSDGVLASVQDFDGNSNLLSVTLQIERGGGHLNTMILEGLQSTQTGSAKTRRQEPGQTKTPIIATAPVTPATAPVTLATAPATAPVTPATAPVTPATAPVTPATAPVTPATAPVTPATAPVTPATAPVTPATAPVTDYAAPTNTEPKEPHSLICSKSVNDYASPCCCRHLVQKIDQLEEHILFLMEKIGGLSK</sequence>
<evidence type="ECO:0000313" key="19">
    <source>
        <dbReference type="Proteomes" id="UP000694402"/>
    </source>
</evidence>
<evidence type="ECO:0000256" key="6">
    <source>
        <dbReference type="ARBA" id="ARBA00022771"/>
    </source>
</evidence>
<evidence type="ECO:0000259" key="17">
    <source>
        <dbReference type="PROSITE" id="PS50865"/>
    </source>
</evidence>
<dbReference type="InterPro" id="IPR047377">
    <property type="entry name" value="Tudor_TDRD1_rpt2"/>
</dbReference>
<dbReference type="GO" id="GO:0031047">
    <property type="term" value="P:regulatory ncRNA-mediated gene silencing"/>
    <property type="evidence" value="ECO:0007669"/>
    <property type="project" value="UniProtKB-KW"/>
</dbReference>
<evidence type="ECO:0000256" key="12">
    <source>
        <dbReference type="ARBA" id="ARBA00060949"/>
    </source>
</evidence>
<proteinExistence type="inferred from homology"/>
<feature type="compositionally biased region" description="Low complexity" evidence="15">
    <location>
        <begin position="55"/>
        <end position="68"/>
    </location>
</feature>
<dbReference type="Pfam" id="PF00567">
    <property type="entry name" value="TUDOR"/>
    <property type="match status" value="4"/>
</dbReference>
<gene>
    <name evidence="18" type="primary">TDRD1</name>
</gene>
<evidence type="ECO:0000256" key="5">
    <source>
        <dbReference type="ARBA" id="ARBA00022737"/>
    </source>
</evidence>
<dbReference type="PANTHER" id="PTHR22948">
    <property type="entry name" value="TUDOR DOMAIN CONTAINING PROTEIN"/>
    <property type="match status" value="1"/>
</dbReference>
<feature type="region of interest" description="Disordered" evidence="15">
    <location>
        <begin position="46"/>
        <end position="94"/>
    </location>
</feature>
<dbReference type="InterPro" id="IPR002999">
    <property type="entry name" value="Tudor"/>
</dbReference>
<keyword evidence="4" id="KW-0479">Metal-binding</keyword>
<evidence type="ECO:0000256" key="14">
    <source>
        <dbReference type="PROSITE-ProRule" id="PRU00134"/>
    </source>
</evidence>
<evidence type="ECO:0000256" key="4">
    <source>
        <dbReference type="ARBA" id="ARBA00022723"/>
    </source>
</evidence>
<evidence type="ECO:0000256" key="10">
    <source>
        <dbReference type="ARBA" id="ARBA00023254"/>
    </source>
</evidence>
<feature type="domain" description="MYND-type" evidence="17">
    <location>
        <begin position="113"/>
        <end position="149"/>
    </location>
</feature>
<keyword evidence="2" id="KW-0217">Developmental protein</keyword>
<dbReference type="PANTHER" id="PTHR22948:SF4">
    <property type="entry name" value="TUDOR DOMAIN-CONTAINING PROTEIN 1"/>
    <property type="match status" value="1"/>
</dbReference>
<keyword evidence="19" id="KW-1185">Reference proteome</keyword>
<dbReference type="FunFam" id="2.30.30.140:FF:000018">
    <property type="entry name" value="Serine/threonine-protein kinase 31"/>
    <property type="match status" value="2"/>
</dbReference>
<dbReference type="RefSeq" id="XP_024255898.2">
    <property type="nucleotide sequence ID" value="XM_024400130.2"/>
</dbReference>
<feature type="domain" description="Tudor" evidence="16">
    <location>
        <begin position="254"/>
        <end position="314"/>
    </location>
</feature>
<dbReference type="Proteomes" id="UP000694402">
    <property type="component" value="Unassembled WGS sequence"/>
</dbReference>
<dbReference type="AlphaFoldDB" id="A0A8C8JJH1"/>
<dbReference type="InterPro" id="IPR050621">
    <property type="entry name" value="Tudor_domain_containing"/>
</dbReference>
<dbReference type="GO" id="GO:0051321">
    <property type="term" value="P:meiotic cell cycle"/>
    <property type="evidence" value="ECO:0007669"/>
    <property type="project" value="UniProtKB-KW"/>
</dbReference>
<evidence type="ECO:0000256" key="8">
    <source>
        <dbReference type="ARBA" id="ARBA00022833"/>
    </source>
</evidence>
<dbReference type="GO" id="GO:0008270">
    <property type="term" value="F:zinc ion binding"/>
    <property type="evidence" value="ECO:0007669"/>
    <property type="project" value="UniProtKB-KW"/>
</dbReference>
<evidence type="ECO:0000256" key="9">
    <source>
        <dbReference type="ARBA" id="ARBA00023158"/>
    </source>
</evidence>
<feature type="region of interest" description="Disordered" evidence="15">
    <location>
        <begin position="847"/>
        <end position="922"/>
    </location>
</feature>
<comment type="function">
    <text evidence="11">Plays a central role during spermatogenesis by participating in the repression transposable elements and preventing their mobilization, which is essential for the germline integrity. Acts via the piRNA metabolic process, which mediates the repression of transposable elements during meiosis by forming complexes composed of piRNAs and Piwi proteins and governs the methylation and subsequent repression of transposons. Required for the localization of Piwi proteins to the meiotic nuage. Involved in the piRNA metabolic process by ensuring the entry of correct transcripts into the normal piRNA pool and limiting the entry of cellular transcripts into the piRNA pathway. May act by allowing the recruitment of piRNA biogenesis or loading factors that ensure the correct entry of transcripts and piRNAs into Piwi proteins.</text>
</comment>
<evidence type="ECO:0000256" key="11">
    <source>
        <dbReference type="ARBA" id="ARBA00060128"/>
    </source>
</evidence>
<keyword evidence="10" id="KW-0469">Meiosis</keyword>
<keyword evidence="3" id="KW-0963">Cytoplasm</keyword>
<keyword evidence="5" id="KW-0677">Repeat</keyword>
<organism evidence="18 19">
    <name type="scientific">Oncorhynchus tshawytscha</name>
    <name type="common">Chinook salmon</name>
    <name type="synonym">Salmo tshawytscha</name>
    <dbReference type="NCBI Taxonomy" id="74940"/>
    <lineage>
        <taxon>Eukaryota</taxon>
        <taxon>Metazoa</taxon>
        <taxon>Chordata</taxon>
        <taxon>Craniata</taxon>
        <taxon>Vertebrata</taxon>
        <taxon>Euteleostomi</taxon>
        <taxon>Actinopterygii</taxon>
        <taxon>Neopterygii</taxon>
        <taxon>Teleostei</taxon>
        <taxon>Protacanthopterygii</taxon>
        <taxon>Salmoniformes</taxon>
        <taxon>Salmonidae</taxon>
        <taxon>Salmoninae</taxon>
        <taxon>Oncorhynchus</taxon>
    </lineage>
</organism>
<dbReference type="InterPro" id="IPR002893">
    <property type="entry name" value="Znf_MYND"/>
</dbReference>
<dbReference type="GeneTree" id="ENSGT00940000158754"/>
<evidence type="ECO:0000256" key="2">
    <source>
        <dbReference type="ARBA" id="ARBA00022473"/>
    </source>
</evidence>
<dbReference type="Ensembl" id="ENSOTST00005100885.2">
    <property type="protein sequence ID" value="ENSOTSP00005093016.2"/>
    <property type="gene ID" value="ENSOTSG00005043496.2"/>
</dbReference>
<keyword evidence="9" id="KW-0943">RNA-mediated gene silencing</keyword>
<dbReference type="CDD" id="cd20409">
    <property type="entry name" value="Tudor_TDRD1_rpt2"/>
    <property type="match status" value="1"/>
</dbReference>
<comment type="subcellular location">
    <subcellularLocation>
        <location evidence="1">Cytoplasm</location>
    </subcellularLocation>
</comment>
<dbReference type="GeneID" id="112232874"/>
<evidence type="ECO:0000256" key="1">
    <source>
        <dbReference type="ARBA" id="ARBA00004496"/>
    </source>
</evidence>
<keyword evidence="6 14" id="KW-0863">Zinc-finger</keyword>
<accession>A0A8C8JJH1</accession>
<evidence type="ECO:0000256" key="3">
    <source>
        <dbReference type="ARBA" id="ARBA00022490"/>
    </source>
</evidence>
<dbReference type="PROSITE" id="PS01360">
    <property type="entry name" value="ZF_MYND_1"/>
    <property type="match status" value="1"/>
</dbReference>
<dbReference type="PROSITE" id="PS50865">
    <property type="entry name" value="ZF_MYND_2"/>
    <property type="match status" value="1"/>
</dbReference>